<dbReference type="Pfam" id="PF00702">
    <property type="entry name" value="Hydrolase"/>
    <property type="match status" value="1"/>
</dbReference>
<dbReference type="EC" id="3.1.3.-" evidence="4"/>
<evidence type="ECO:0000256" key="2">
    <source>
        <dbReference type="ARBA" id="ARBA00022801"/>
    </source>
</evidence>
<keyword evidence="3" id="KW-0460">Magnesium</keyword>
<accession>A0ABW3SW03</accession>
<dbReference type="SUPFAM" id="SSF56784">
    <property type="entry name" value="HAD-like"/>
    <property type="match status" value="1"/>
</dbReference>
<proteinExistence type="predicted"/>
<organism evidence="4 5">
    <name type="scientific">Phenylobacterium conjunctum</name>
    <dbReference type="NCBI Taxonomy" id="1298959"/>
    <lineage>
        <taxon>Bacteria</taxon>
        <taxon>Pseudomonadati</taxon>
        <taxon>Pseudomonadota</taxon>
        <taxon>Alphaproteobacteria</taxon>
        <taxon>Caulobacterales</taxon>
        <taxon>Caulobacteraceae</taxon>
        <taxon>Phenylobacterium</taxon>
    </lineage>
</organism>
<comment type="caution">
    <text evidence="4">The sequence shown here is derived from an EMBL/GenBank/DDBJ whole genome shotgun (WGS) entry which is preliminary data.</text>
</comment>
<evidence type="ECO:0000256" key="3">
    <source>
        <dbReference type="ARBA" id="ARBA00022842"/>
    </source>
</evidence>
<dbReference type="NCBIfam" id="TIGR01549">
    <property type="entry name" value="HAD-SF-IA-v1"/>
    <property type="match status" value="1"/>
</dbReference>
<comment type="cofactor">
    <cofactor evidence="1">
        <name>Mg(2+)</name>
        <dbReference type="ChEBI" id="CHEBI:18420"/>
    </cofactor>
</comment>
<dbReference type="InterPro" id="IPR036412">
    <property type="entry name" value="HAD-like_sf"/>
</dbReference>
<dbReference type="NCBIfam" id="TIGR01509">
    <property type="entry name" value="HAD-SF-IA-v3"/>
    <property type="match status" value="1"/>
</dbReference>
<dbReference type="PANTHER" id="PTHR46470:SF4">
    <property type="entry name" value="5-AMINO-6-(5-PHOSPHO-D-RIBITYLAMINO)URACIL PHOSPHATASE YIGB"/>
    <property type="match status" value="1"/>
</dbReference>
<keyword evidence="5" id="KW-1185">Reference proteome</keyword>
<reference evidence="5" key="1">
    <citation type="journal article" date="2019" name="Int. J. Syst. Evol. Microbiol.">
        <title>The Global Catalogue of Microorganisms (GCM) 10K type strain sequencing project: providing services to taxonomists for standard genome sequencing and annotation.</title>
        <authorList>
            <consortium name="The Broad Institute Genomics Platform"/>
            <consortium name="The Broad Institute Genome Sequencing Center for Infectious Disease"/>
            <person name="Wu L."/>
            <person name="Ma J."/>
        </authorList>
    </citation>
    <scope>NUCLEOTIDE SEQUENCE [LARGE SCALE GENOMIC DNA]</scope>
    <source>
        <strain evidence="5">CCUG 55074</strain>
    </source>
</reference>
<dbReference type="InterPro" id="IPR051400">
    <property type="entry name" value="HAD-like_hydrolase"/>
</dbReference>
<dbReference type="SFLD" id="SFLDS00003">
    <property type="entry name" value="Haloacid_Dehalogenase"/>
    <property type="match status" value="1"/>
</dbReference>
<evidence type="ECO:0000313" key="4">
    <source>
        <dbReference type="EMBL" id="MFD1189103.1"/>
    </source>
</evidence>
<keyword evidence="2 4" id="KW-0378">Hydrolase</keyword>
<sequence>MTALPAAILFDLDETIIGFGSRRLILQEVIEMYPDAFQGLDPAQAAGVMEGAFRDFWADEARAAIWRQNLSQGRVLAVREGFARLAAPTLTEDFASAFGERFHAHREAQARFFPGALETIRAFRERGVRLALVTNGAAAPQRAKVERFALAPLFDHVQIEGEAGFGKPDPRAYVHAMQTLDVAPHETWMVGDNLEWEVAAPQRLGLYAIWHDHLGEGLPPGSDIRPDRIIRSIAELKPQA</sequence>
<dbReference type="InterPro" id="IPR006439">
    <property type="entry name" value="HAD-SF_hydro_IA"/>
</dbReference>
<evidence type="ECO:0000313" key="5">
    <source>
        <dbReference type="Proteomes" id="UP001597216"/>
    </source>
</evidence>
<protein>
    <submittedName>
        <fullName evidence="4">HAD family hydrolase</fullName>
        <ecNumber evidence="4">3.1.3.-</ecNumber>
    </submittedName>
</protein>
<evidence type="ECO:0000256" key="1">
    <source>
        <dbReference type="ARBA" id="ARBA00001946"/>
    </source>
</evidence>
<dbReference type="Proteomes" id="UP001597216">
    <property type="component" value="Unassembled WGS sequence"/>
</dbReference>
<dbReference type="SFLD" id="SFLDG01129">
    <property type="entry name" value="C1.5:_HAD__Beta-PGM__Phosphata"/>
    <property type="match status" value="1"/>
</dbReference>
<dbReference type="InterPro" id="IPR023214">
    <property type="entry name" value="HAD_sf"/>
</dbReference>
<dbReference type="EMBL" id="JBHTLQ010000002">
    <property type="protein sequence ID" value="MFD1189103.1"/>
    <property type="molecule type" value="Genomic_DNA"/>
</dbReference>
<dbReference type="PANTHER" id="PTHR46470">
    <property type="entry name" value="N-ACYLNEURAMINATE-9-PHOSPHATASE"/>
    <property type="match status" value="1"/>
</dbReference>
<dbReference type="Gene3D" id="3.40.50.1000">
    <property type="entry name" value="HAD superfamily/HAD-like"/>
    <property type="match status" value="1"/>
</dbReference>
<dbReference type="GO" id="GO:0016787">
    <property type="term" value="F:hydrolase activity"/>
    <property type="evidence" value="ECO:0007669"/>
    <property type="project" value="UniProtKB-KW"/>
</dbReference>
<gene>
    <name evidence="4" type="ORF">ACFQ27_00805</name>
</gene>
<dbReference type="PRINTS" id="PR00413">
    <property type="entry name" value="HADHALOGNASE"/>
</dbReference>
<name>A0ABW3SW03_9CAUL</name>
<dbReference type="RefSeq" id="WP_374345502.1">
    <property type="nucleotide sequence ID" value="NZ_JBHTLQ010000002.1"/>
</dbReference>
<dbReference type="Gene3D" id="1.20.120.710">
    <property type="entry name" value="Haloacid dehalogenase hydrolase-like domain"/>
    <property type="match status" value="1"/>
</dbReference>